<dbReference type="HOGENOM" id="CLU_011263_1_4_1"/>
<evidence type="ECO:0000256" key="3">
    <source>
        <dbReference type="ARBA" id="ARBA00022729"/>
    </source>
</evidence>
<evidence type="ECO:0000256" key="7">
    <source>
        <dbReference type="RuleBase" id="RU003355"/>
    </source>
</evidence>
<dbReference type="InterPro" id="IPR037045">
    <property type="entry name" value="S8pro/Inhibitor_I9_sf"/>
</dbReference>
<evidence type="ECO:0000256" key="2">
    <source>
        <dbReference type="ARBA" id="ARBA00022670"/>
    </source>
</evidence>
<dbReference type="AlphaFoldDB" id="A0A0D1Z421"/>
<dbReference type="OrthoDB" id="206201at2759"/>
<dbReference type="PROSITE" id="PS51892">
    <property type="entry name" value="SUBTILASE"/>
    <property type="match status" value="1"/>
</dbReference>
<dbReference type="InterPro" id="IPR022398">
    <property type="entry name" value="Peptidase_S8_His-AS"/>
</dbReference>
<keyword evidence="2 6" id="KW-0645">Protease</keyword>
<protein>
    <recommendedName>
        <fullName evidence="13">Peptidase S8/S53 domain-containing protein</fullName>
    </recommendedName>
</protein>
<dbReference type="InterPro" id="IPR050131">
    <property type="entry name" value="Peptidase_S8_subtilisin-like"/>
</dbReference>
<dbReference type="PROSITE" id="PS00138">
    <property type="entry name" value="SUBTILASE_SER"/>
    <property type="match status" value="1"/>
</dbReference>
<comment type="similarity">
    <text evidence="1 6 7">Belongs to the peptidase S8 family.</text>
</comment>
<dbReference type="InterPro" id="IPR015500">
    <property type="entry name" value="Peptidase_S8_subtilisin-rel"/>
</dbReference>
<dbReference type="RefSeq" id="XP_016217596.1">
    <property type="nucleotide sequence ID" value="XM_016354584.1"/>
</dbReference>
<dbReference type="GO" id="GO:0004252">
    <property type="term" value="F:serine-type endopeptidase activity"/>
    <property type="evidence" value="ECO:0007669"/>
    <property type="project" value="UniProtKB-UniRule"/>
</dbReference>
<dbReference type="VEuPathDB" id="FungiDB:PV09_01657"/>
<dbReference type="PRINTS" id="PR00723">
    <property type="entry name" value="SUBTILISIN"/>
</dbReference>
<feature type="domain" description="Inhibitor I9" evidence="10">
    <location>
        <begin position="55"/>
        <end position="127"/>
    </location>
</feature>
<feature type="active site" description="Charge relay system" evidence="6">
    <location>
        <position position="189"/>
    </location>
</feature>
<evidence type="ECO:0008006" key="13">
    <source>
        <dbReference type="Google" id="ProtNLM"/>
    </source>
</evidence>
<feature type="active site" description="Charge relay system" evidence="6">
    <location>
        <position position="222"/>
    </location>
</feature>
<dbReference type="PANTHER" id="PTHR43806:SF11">
    <property type="entry name" value="CEREVISIN-RELATED"/>
    <property type="match status" value="1"/>
</dbReference>
<dbReference type="InterPro" id="IPR023828">
    <property type="entry name" value="Peptidase_S8_Ser-AS"/>
</dbReference>
<name>A0A0D1Z421_9PEZI</name>
<feature type="signal peptide" evidence="8">
    <location>
        <begin position="1"/>
        <end position="20"/>
    </location>
</feature>
<keyword evidence="3 8" id="KW-0732">Signal</keyword>
<dbReference type="Pfam" id="PF00082">
    <property type="entry name" value="Peptidase_S8"/>
    <property type="match status" value="1"/>
</dbReference>
<accession>A0A0D1Z421</accession>
<dbReference type="InterPro" id="IPR000209">
    <property type="entry name" value="Peptidase_S8/S53_dom"/>
</dbReference>
<dbReference type="Proteomes" id="UP000053259">
    <property type="component" value="Unassembled WGS sequence"/>
</dbReference>
<sequence length="440" mass="45518">MAKSLLAYLAILLSSKTVLAAPALSSSETDAPRKSTNGYIGLNPASSKHETGGEQYVVLFKPGASKKRSLSVNSHIAKVLADLDLTPENDDVTHVFNGSLVNGFAANMKSHCIDALNAMDDVDVVEKVIEIKKSQMPSIQVSTDNQSTWGLQAISSTPQPITNVTGFSHDYSFQADSTLGAGVDVYVLDTGINTAHVVFQTNSGSRADLQSILSSQVDDEGHGTHVSGTIGGETVGVAPGVSLHGVKILDSTGSGSTQTIIQGLEIVADAHAQRKSQNGFIASVVNLSLGATRSRAMNSAVRAITNAGIHVVVAAGNEADDACNYSPSSLGGSNGNVISVGSIGPTYAVSTFSNTGNCVDVYAPGEQIVSSWITSNRALEILQGTSMATPHVTGLVAYFAALNSQLGQNPAGMKSYIKQMAQTGAIRNNGNLLLANNGLA</sequence>
<keyword evidence="5 6" id="KW-0720">Serine protease</keyword>
<evidence type="ECO:0000256" key="4">
    <source>
        <dbReference type="ARBA" id="ARBA00022801"/>
    </source>
</evidence>
<dbReference type="SUPFAM" id="SSF52743">
    <property type="entry name" value="Subtilisin-like"/>
    <property type="match status" value="1"/>
</dbReference>
<dbReference type="STRING" id="253628.A0A0D1Z421"/>
<dbReference type="CDD" id="cd04077">
    <property type="entry name" value="Peptidases_S8_PCSK9_ProteinaseK_like"/>
    <property type="match status" value="1"/>
</dbReference>
<dbReference type="Gene3D" id="3.30.70.80">
    <property type="entry name" value="Peptidase S8 propeptide/proteinase inhibitor I9"/>
    <property type="match status" value="1"/>
</dbReference>
<evidence type="ECO:0000256" key="5">
    <source>
        <dbReference type="ARBA" id="ARBA00022825"/>
    </source>
</evidence>
<dbReference type="PANTHER" id="PTHR43806">
    <property type="entry name" value="PEPTIDASE S8"/>
    <property type="match status" value="1"/>
</dbReference>
<evidence type="ECO:0000313" key="12">
    <source>
        <dbReference type="Proteomes" id="UP000053259"/>
    </source>
</evidence>
<proteinExistence type="inferred from homology"/>
<dbReference type="PROSITE" id="PS00137">
    <property type="entry name" value="SUBTILASE_HIS"/>
    <property type="match status" value="1"/>
</dbReference>
<dbReference type="InParanoid" id="A0A0D1Z421"/>
<keyword evidence="4 6" id="KW-0378">Hydrolase</keyword>
<evidence type="ECO:0000256" key="1">
    <source>
        <dbReference type="ARBA" id="ARBA00011073"/>
    </source>
</evidence>
<dbReference type="InterPro" id="IPR010259">
    <property type="entry name" value="S8pro/Inhibitor_I9"/>
</dbReference>
<organism evidence="11 12">
    <name type="scientific">Verruconis gallopava</name>
    <dbReference type="NCBI Taxonomy" id="253628"/>
    <lineage>
        <taxon>Eukaryota</taxon>
        <taxon>Fungi</taxon>
        <taxon>Dikarya</taxon>
        <taxon>Ascomycota</taxon>
        <taxon>Pezizomycotina</taxon>
        <taxon>Dothideomycetes</taxon>
        <taxon>Pleosporomycetidae</taxon>
        <taxon>Venturiales</taxon>
        <taxon>Sympoventuriaceae</taxon>
        <taxon>Verruconis</taxon>
    </lineage>
</organism>
<keyword evidence="12" id="KW-1185">Reference proteome</keyword>
<dbReference type="InterPro" id="IPR036852">
    <property type="entry name" value="Peptidase_S8/S53_dom_sf"/>
</dbReference>
<feature type="chain" id="PRO_5002252457" description="Peptidase S8/S53 domain-containing protein" evidence="8">
    <location>
        <begin position="21"/>
        <end position="440"/>
    </location>
</feature>
<evidence type="ECO:0000259" key="9">
    <source>
        <dbReference type="Pfam" id="PF00082"/>
    </source>
</evidence>
<dbReference type="PROSITE" id="PS00136">
    <property type="entry name" value="SUBTILASE_ASP"/>
    <property type="match status" value="1"/>
</dbReference>
<evidence type="ECO:0000259" key="10">
    <source>
        <dbReference type="Pfam" id="PF05922"/>
    </source>
</evidence>
<dbReference type="Gene3D" id="3.40.50.200">
    <property type="entry name" value="Peptidase S8/S53 domain"/>
    <property type="match status" value="1"/>
</dbReference>
<dbReference type="GO" id="GO:0006508">
    <property type="term" value="P:proteolysis"/>
    <property type="evidence" value="ECO:0007669"/>
    <property type="project" value="UniProtKB-KW"/>
</dbReference>
<feature type="domain" description="Peptidase S8/S53" evidence="9">
    <location>
        <begin position="180"/>
        <end position="424"/>
    </location>
</feature>
<feature type="active site" description="Charge relay system" evidence="6">
    <location>
        <position position="386"/>
    </location>
</feature>
<dbReference type="Pfam" id="PF05922">
    <property type="entry name" value="Inhibitor_I9"/>
    <property type="match status" value="1"/>
</dbReference>
<dbReference type="InterPro" id="IPR034193">
    <property type="entry name" value="PCSK9_ProteinaseK-like"/>
</dbReference>
<dbReference type="InterPro" id="IPR023827">
    <property type="entry name" value="Peptidase_S8_Asp-AS"/>
</dbReference>
<evidence type="ECO:0000256" key="6">
    <source>
        <dbReference type="PROSITE-ProRule" id="PRU01240"/>
    </source>
</evidence>
<gene>
    <name evidence="11" type="ORF">PV09_01657</name>
</gene>
<evidence type="ECO:0000256" key="8">
    <source>
        <dbReference type="SAM" id="SignalP"/>
    </source>
</evidence>
<evidence type="ECO:0000313" key="11">
    <source>
        <dbReference type="EMBL" id="KIW07727.1"/>
    </source>
</evidence>
<dbReference type="EMBL" id="KN847532">
    <property type="protein sequence ID" value="KIW07727.1"/>
    <property type="molecule type" value="Genomic_DNA"/>
</dbReference>
<dbReference type="GeneID" id="27309630"/>
<reference evidence="11 12" key="1">
    <citation type="submission" date="2015-01" db="EMBL/GenBank/DDBJ databases">
        <title>The Genome Sequence of Ochroconis gallopava CBS43764.</title>
        <authorList>
            <consortium name="The Broad Institute Genomics Platform"/>
            <person name="Cuomo C."/>
            <person name="de Hoog S."/>
            <person name="Gorbushina A."/>
            <person name="Stielow B."/>
            <person name="Teixiera M."/>
            <person name="Abouelleil A."/>
            <person name="Chapman S.B."/>
            <person name="Priest M."/>
            <person name="Young S.K."/>
            <person name="Wortman J."/>
            <person name="Nusbaum C."/>
            <person name="Birren B."/>
        </authorList>
    </citation>
    <scope>NUCLEOTIDE SEQUENCE [LARGE SCALE GENOMIC DNA]</scope>
    <source>
        <strain evidence="11 12">CBS 43764</strain>
    </source>
</reference>